<feature type="compositionally biased region" description="Acidic residues" evidence="5">
    <location>
        <begin position="307"/>
        <end position="331"/>
    </location>
</feature>
<dbReference type="GO" id="GO:0006364">
    <property type="term" value="P:rRNA processing"/>
    <property type="evidence" value="ECO:0007669"/>
    <property type="project" value="UniProtKB-KW"/>
</dbReference>
<dbReference type="PANTHER" id="PTHR13026">
    <property type="entry name" value="NNP-1 PROTEIN NOVEL NUCLEAR PROTEIN 1 NOP52"/>
    <property type="match status" value="1"/>
</dbReference>
<sequence>MTEFEVKPRDLGAPLLYVRERAVKRLQKYLKIEHNDLEYLKLWKGMFYALWLSDKWEIQLELAERLAKLVHQLPNYEATLKYWTAFVKTMVREWNLLDKYRVNKFYALIRKSILQFLLLIKNEGYGEKEISLFHEKNLEHAFGSRTNGVALHIIDIFLEEMREAKPTSETINPLLNIFLILLKTSTNKRILKKLESGIFRNIIENEYSYIFGITKEKIKLFVNEKEELKKLMIYLEKQIFEITSTKETRSINKKYSHSLSNLYRNKLLKQYPDYAMFVLSTFDTINDPDTSDSEYNSEDYLNSLSSEESEDYTGEESEDFENSEDFEDSEEEPKIQKKQIEKKKTKTQNKSKKKQQAKKLPKTNNKIANKKRSRTFKEKNSKRRRNNTKKKSFNIFTEETDSD</sequence>
<dbReference type="Proteomes" id="UP001146793">
    <property type="component" value="Unassembled WGS sequence"/>
</dbReference>
<organism evidence="6 7">
    <name type="scientific">Anaeramoeba flamelloides</name>
    <dbReference type="NCBI Taxonomy" id="1746091"/>
    <lineage>
        <taxon>Eukaryota</taxon>
        <taxon>Metamonada</taxon>
        <taxon>Anaeramoebidae</taxon>
        <taxon>Anaeramoeba</taxon>
    </lineage>
</organism>
<comment type="similarity">
    <text evidence="2">Belongs to the RRP1 family.</text>
</comment>
<dbReference type="InterPro" id="IPR010301">
    <property type="entry name" value="RRP1"/>
</dbReference>
<evidence type="ECO:0000256" key="2">
    <source>
        <dbReference type="ARBA" id="ARBA00006374"/>
    </source>
</evidence>
<accession>A0AAV7YZ10</accession>
<name>A0AAV7YZ10_9EUKA</name>
<feature type="compositionally biased region" description="Basic residues" evidence="5">
    <location>
        <begin position="368"/>
        <end position="392"/>
    </location>
</feature>
<evidence type="ECO:0000313" key="6">
    <source>
        <dbReference type="EMBL" id="KAJ3434061.1"/>
    </source>
</evidence>
<dbReference type="GO" id="GO:0030688">
    <property type="term" value="C:preribosome, small subunit precursor"/>
    <property type="evidence" value="ECO:0007669"/>
    <property type="project" value="InterPro"/>
</dbReference>
<dbReference type="GO" id="GO:0005634">
    <property type="term" value="C:nucleus"/>
    <property type="evidence" value="ECO:0007669"/>
    <property type="project" value="UniProtKB-SubCell"/>
</dbReference>
<evidence type="ECO:0000256" key="1">
    <source>
        <dbReference type="ARBA" id="ARBA00004123"/>
    </source>
</evidence>
<dbReference type="EMBL" id="JANTQA010000045">
    <property type="protein sequence ID" value="KAJ3434061.1"/>
    <property type="molecule type" value="Genomic_DNA"/>
</dbReference>
<dbReference type="Pfam" id="PF05997">
    <property type="entry name" value="Nop52"/>
    <property type="match status" value="1"/>
</dbReference>
<evidence type="ECO:0000256" key="5">
    <source>
        <dbReference type="SAM" id="MobiDB-lite"/>
    </source>
</evidence>
<comment type="caution">
    <text evidence="6">The sequence shown here is derived from an EMBL/GenBank/DDBJ whole genome shotgun (WGS) entry which is preliminary data.</text>
</comment>
<proteinExistence type="inferred from homology"/>
<comment type="subcellular location">
    <subcellularLocation>
        <location evidence="1">Nucleus</location>
    </subcellularLocation>
</comment>
<feature type="region of interest" description="Disordered" evidence="5">
    <location>
        <begin position="288"/>
        <end position="403"/>
    </location>
</feature>
<gene>
    <name evidence="6" type="ORF">M0812_20120</name>
</gene>
<protein>
    <submittedName>
        <fullName evidence="6">RIBOSOMAL RNA-PROCESSING</fullName>
    </submittedName>
</protein>
<dbReference type="PANTHER" id="PTHR13026:SF0">
    <property type="entry name" value="RIBOSOMAL RNA PROCESSING 1B"/>
    <property type="match status" value="1"/>
</dbReference>
<evidence type="ECO:0000256" key="3">
    <source>
        <dbReference type="ARBA" id="ARBA00022552"/>
    </source>
</evidence>
<feature type="compositionally biased region" description="Basic residues" evidence="5">
    <location>
        <begin position="340"/>
        <end position="361"/>
    </location>
</feature>
<keyword evidence="3" id="KW-0698">rRNA processing</keyword>
<reference evidence="6" key="1">
    <citation type="submission" date="2022-08" db="EMBL/GenBank/DDBJ databases">
        <title>Novel sulphate-reducing endosymbionts in the free-living metamonad Anaeramoeba.</title>
        <authorList>
            <person name="Jerlstrom-Hultqvist J."/>
            <person name="Cepicka I."/>
            <person name="Gallot-Lavallee L."/>
            <person name="Salas-Leiva D."/>
            <person name="Curtis B.A."/>
            <person name="Zahonova K."/>
            <person name="Pipaliya S."/>
            <person name="Dacks J."/>
            <person name="Roger A.J."/>
        </authorList>
    </citation>
    <scope>NUCLEOTIDE SEQUENCE</scope>
    <source>
        <strain evidence="6">Busselton2</strain>
    </source>
</reference>
<keyword evidence="4" id="KW-0539">Nucleus</keyword>
<evidence type="ECO:0000313" key="7">
    <source>
        <dbReference type="Proteomes" id="UP001146793"/>
    </source>
</evidence>
<dbReference type="AlphaFoldDB" id="A0AAV7YZ10"/>
<evidence type="ECO:0000256" key="4">
    <source>
        <dbReference type="ARBA" id="ARBA00023242"/>
    </source>
</evidence>